<feature type="region of interest" description="Disordered" evidence="1">
    <location>
        <begin position="1"/>
        <end position="109"/>
    </location>
</feature>
<keyword evidence="3" id="KW-1185">Reference proteome</keyword>
<evidence type="ECO:0000313" key="2">
    <source>
        <dbReference type="EMBL" id="KAK9819022.1"/>
    </source>
</evidence>
<comment type="caution">
    <text evidence="2">The sequence shown here is derived from an EMBL/GenBank/DDBJ whole genome shotgun (WGS) entry which is preliminary data.</text>
</comment>
<feature type="compositionally biased region" description="Basic and acidic residues" evidence="1">
    <location>
        <begin position="9"/>
        <end position="20"/>
    </location>
</feature>
<feature type="compositionally biased region" description="Basic and acidic residues" evidence="1">
    <location>
        <begin position="61"/>
        <end position="77"/>
    </location>
</feature>
<dbReference type="AlphaFoldDB" id="A0AAW1QC85"/>
<evidence type="ECO:0000256" key="1">
    <source>
        <dbReference type="SAM" id="MobiDB-lite"/>
    </source>
</evidence>
<name>A0AAW1QC85_9CHLO</name>
<sequence>MVNPIQAGVDRKTPGQDRTIRARTGLTEDPVPEGKHVAEPELHHKIEPVKHDGDSPPLTELSKEDLKNHKQELKQSHDQTANRPDKAHKLQPHNDPISSASGKHTQKGQ</sequence>
<gene>
    <name evidence="2" type="ORF">WJX74_005591</name>
</gene>
<organism evidence="2 3">
    <name type="scientific">Apatococcus lobatus</name>
    <dbReference type="NCBI Taxonomy" id="904363"/>
    <lineage>
        <taxon>Eukaryota</taxon>
        <taxon>Viridiplantae</taxon>
        <taxon>Chlorophyta</taxon>
        <taxon>core chlorophytes</taxon>
        <taxon>Trebouxiophyceae</taxon>
        <taxon>Chlorellales</taxon>
        <taxon>Chlorellaceae</taxon>
        <taxon>Apatococcus</taxon>
    </lineage>
</organism>
<feature type="compositionally biased region" description="Basic and acidic residues" evidence="1">
    <location>
        <begin position="32"/>
        <end position="54"/>
    </location>
</feature>
<evidence type="ECO:0000313" key="3">
    <source>
        <dbReference type="Proteomes" id="UP001438707"/>
    </source>
</evidence>
<proteinExistence type="predicted"/>
<reference evidence="2 3" key="1">
    <citation type="journal article" date="2024" name="Nat. Commun.">
        <title>Phylogenomics reveals the evolutionary origins of lichenization in chlorophyte algae.</title>
        <authorList>
            <person name="Puginier C."/>
            <person name="Libourel C."/>
            <person name="Otte J."/>
            <person name="Skaloud P."/>
            <person name="Haon M."/>
            <person name="Grisel S."/>
            <person name="Petersen M."/>
            <person name="Berrin J.G."/>
            <person name="Delaux P.M."/>
            <person name="Dal Grande F."/>
            <person name="Keller J."/>
        </authorList>
    </citation>
    <scope>NUCLEOTIDE SEQUENCE [LARGE SCALE GENOMIC DNA]</scope>
    <source>
        <strain evidence="2 3">SAG 2145</strain>
    </source>
</reference>
<accession>A0AAW1QC85</accession>
<dbReference type="EMBL" id="JALJOS010000051">
    <property type="protein sequence ID" value="KAK9819022.1"/>
    <property type="molecule type" value="Genomic_DNA"/>
</dbReference>
<protein>
    <submittedName>
        <fullName evidence="2">Uncharacterized protein</fullName>
    </submittedName>
</protein>
<dbReference type="Proteomes" id="UP001438707">
    <property type="component" value="Unassembled WGS sequence"/>
</dbReference>